<evidence type="ECO:0008006" key="3">
    <source>
        <dbReference type="Google" id="ProtNLM"/>
    </source>
</evidence>
<reference evidence="2" key="1">
    <citation type="journal article" date="2019" name="Int. J. Syst. Evol. Microbiol.">
        <title>The Global Catalogue of Microorganisms (GCM) 10K type strain sequencing project: providing services to taxonomists for standard genome sequencing and annotation.</title>
        <authorList>
            <consortium name="The Broad Institute Genomics Platform"/>
            <consortium name="The Broad Institute Genome Sequencing Center for Infectious Disease"/>
            <person name="Wu L."/>
            <person name="Ma J."/>
        </authorList>
    </citation>
    <scope>NUCLEOTIDE SEQUENCE [LARGE SCALE GENOMIC DNA]</scope>
    <source>
        <strain evidence="2">CGMCC 1.12806</strain>
    </source>
</reference>
<dbReference type="EMBL" id="BMFZ01000003">
    <property type="protein sequence ID" value="GGA40518.1"/>
    <property type="molecule type" value="Genomic_DNA"/>
</dbReference>
<sequence>MNDQPERLTPTAAGDLSLKSQDQVADHGLSISSADLLGNAGVATILHHGQRYQLRQTKAGKLILTK</sequence>
<protein>
    <recommendedName>
        <fullName evidence="3">Hemin uptake protein HemP</fullName>
    </recommendedName>
</protein>
<comment type="caution">
    <text evidence="1">The sequence shown here is derived from an EMBL/GenBank/DDBJ whole genome shotgun (WGS) entry which is preliminary data.</text>
</comment>
<dbReference type="Gene3D" id="2.10.70.10">
    <property type="entry name" value="Complement Module, domain 1"/>
    <property type="match status" value="1"/>
</dbReference>
<dbReference type="Proteomes" id="UP000627464">
    <property type="component" value="Unassembled WGS sequence"/>
</dbReference>
<keyword evidence="2" id="KW-1185">Reference proteome</keyword>
<proteinExistence type="predicted"/>
<accession>A0ABQ1GBM1</accession>
<evidence type="ECO:0000313" key="2">
    <source>
        <dbReference type="Proteomes" id="UP000627464"/>
    </source>
</evidence>
<gene>
    <name evidence="1" type="ORF">GCM10011328_14290</name>
</gene>
<dbReference type="Pfam" id="PF10636">
    <property type="entry name" value="hemP"/>
    <property type="match status" value="1"/>
</dbReference>
<organism evidence="1 2">
    <name type="scientific">Hafnia psychrotolerans</name>
    <dbReference type="NCBI Taxonomy" id="1477018"/>
    <lineage>
        <taxon>Bacteria</taxon>
        <taxon>Pseudomonadati</taxon>
        <taxon>Pseudomonadota</taxon>
        <taxon>Gammaproteobacteria</taxon>
        <taxon>Enterobacterales</taxon>
        <taxon>Hafniaceae</taxon>
        <taxon>Hafnia</taxon>
    </lineage>
</organism>
<evidence type="ECO:0000313" key="1">
    <source>
        <dbReference type="EMBL" id="GGA40518.1"/>
    </source>
</evidence>
<dbReference type="RefSeq" id="WP_188471958.1">
    <property type="nucleotide sequence ID" value="NZ_BMFZ01000003.1"/>
</dbReference>
<name>A0ABQ1GBM1_9GAMM</name>
<dbReference type="InterPro" id="IPR019600">
    <property type="entry name" value="Hemin_uptake_protein_HemP"/>
</dbReference>